<evidence type="ECO:0000313" key="5">
    <source>
        <dbReference type="EMBL" id="KAL1302724.1"/>
    </source>
</evidence>
<comment type="similarity">
    <text evidence="1 3">Belongs to the class-III pyridoxal-phosphate-dependent aminotransferase family.</text>
</comment>
<dbReference type="EMBL" id="JBFMKM010000012">
    <property type="protein sequence ID" value="KAL1302724.1"/>
    <property type="molecule type" value="Genomic_DNA"/>
</dbReference>
<feature type="region of interest" description="Disordered" evidence="4">
    <location>
        <begin position="1"/>
        <end position="20"/>
    </location>
</feature>
<evidence type="ECO:0000256" key="4">
    <source>
        <dbReference type="SAM" id="MobiDB-lite"/>
    </source>
</evidence>
<evidence type="ECO:0000256" key="3">
    <source>
        <dbReference type="RuleBase" id="RU003560"/>
    </source>
</evidence>
<keyword evidence="2 3" id="KW-0663">Pyridoxal phosphate</keyword>
<dbReference type="GeneID" id="95976780"/>
<dbReference type="PANTHER" id="PTHR43094">
    <property type="entry name" value="AMINOTRANSFERASE"/>
    <property type="match status" value="1"/>
</dbReference>
<dbReference type="RefSeq" id="XP_069199000.1">
    <property type="nucleotide sequence ID" value="XM_069342498.1"/>
</dbReference>
<dbReference type="InterPro" id="IPR015422">
    <property type="entry name" value="PyrdxlP-dep_Trfase_small"/>
</dbReference>
<gene>
    <name evidence="5" type="ORF">AAFC00_003078</name>
</gene>
<feature type="compositionally biased region" description="Low complexity" evidence="4">
    <location>
        <begin position="1"/>
        <end position="16"/>
    </location>
</feature>
<dbReference type="Gene3D" id="3.40.640.10">
    <property type="entry name" value="Type I PLP-dependent aspartate aminotransferase-like (Major domain)"/>
    <property type="match status" value="1"/>
</dbReference>
<proteinExistence type="inferred from homology"/>
<dbReference type="InterPro" id="IPR015421">
    <property type="entry name" value="PyrdxlP-dep_Trfase_major"/>
</dbReference>
<comment type="caution">
    <text evidence="5">The sequence shown here is derived from an EMBL/GenBank/DDBJ whole genome shotgun (WGS) entry which is preliminary data.</text>
</comment>
<sequence>MALPSTSTQPATTTSSILHRSLHTDPHSVITAKDNYLTLSNGQRILDATGGAAVTCLGHGNTRVRDAVMKQMDEGVAYCHSLFFATAAAEELASELIEETGGVMERVFVVSSGSEAVEAALKLARQYFLEIRPAQPQRTKFISRLQSYHGTTLGALGAGGHLARREAFEPLLIRTTGRVSPCNAYRDMRDGESTDEYVARLAKELDDEFVRLGPETVCAFIAEPVVGAALGCVPPIPGYFPAMKAVCEKHGALLILDEVMSGMGRTGYLHAWQNPLVGVTPDVQTIGKALGSGYMPIAAMLVNRRVVATMRAGSGAFMHGQTYQGHPVACAAALEVSKIIKEDKLVQNCAEMGELLGQLLKEKVLGLEGVGDVRGAGLFWGIEFVKNKQTKEPFDPSEGIAMGVHQLAIQPPFNISIYPGTGTVDGKRGDHVLIAPAYNVTPGFVVLIVNTVAQVISKFFEMKKGQ</sequence>
<dbReference type="PANTHER" id="PTHR43094:SF1">
    <property type="entry name" value="AMINOTRANSFERASE CLASS-III"/>
    <property type="match status" value="1"/>
</dbReference>
<protein>
    <recommendedName>
        <fullName evidence="7">Aminotransferase</fullName>
    </recommendedName>
</protein>
<keyword evidence="6" id="KW-1185">Reference proteome</keyword>
<evidence type="ECO:0000313" key="6">
    <source>
        <dbReference type="Proteomes" id="UP001562354"/>
    </source>
</evidence>
<dbReference type="InterPro" id="IPR005814">
    <property type="entry name" value="Aminotrans_3"/>
</dbReference>
<dbReference type="NCBIfam" id="NF005685">
    <property type="entry name" value="PRK07483.1"/>
    <property type="match status" value="1"/>
</dbReference>
<dbReference type="Pfam" id="PF00202">
    <property type="entry name" value="Aminotran_3"/>
    <property type="match status" value="1"/>
</dbReference>
<evidence type="ECO:0000256" key="1">
    <source>
        <dbReference type="ARBA" id="ARBA00008954"/>
    </source>
</evidence>
<dbReference type="InterPro" id="IPR015424">
    <property type="entry name" value="PyrdxlP-dep_Trfase"/>
</dbReference>
<dbReference type="SUPFAM" id="SSF53383">
    <property type="entry name" value="PLP-dependent transferases"/>
    <property type="match status" value="1"/>
</dbReference>
<dbReference type="CDD" id="cd00610">
    <property type="entry name" value="OAT_like"/>
    <property type="match status" value="1"/>
</dbReference>
<dbReference type="Proteomes" id="UP001562354">
    <property type="component" value="Unassembled WGS sequence"/>
</dbReference>
<accession>A0ABR3P9B5</accession>
<name>A0ABR3P9B5_9PEZI</name>
<reference evidence="5 6" key="1">
    <citation type="submission" date="2024-07" db="EMBL/GenBank/DDBJ databases">
        <title>Draft sequence of the Neodothiora populina.</title>
        <authorList>
            <person name="Drown D.D."/>
            <person name="Schuette U.S."/>
            <person name="Buechlein A.B."/>
            <person name="Rusch D.R."/>
            <person name="Winton L.W."/>
            <person name="Adams G.A."/>
        </authorList>
    </citation>
    <scope>NUCLEOTIDE SEQUENCE [LARGE SCALE GENOMIC DNA]</scope>
    <source>
        <strain evidence="5 6">CPC 39397</strain>
    </source>
</reference>
<evidence type="ECO:0000256" key="2">
    <source>
        <dbReference type="ARBA" id="ARBA00022898"/>
    </source>
</evidence>
<dbReference type="Gene3D" id="3.90.1150.10">
    <property type="entry name" value="Aspartate Aminotransferase, domain 1"/>
    <property type="match status" value="1"/>
</dbReference>
<organism evidence="5 6">
    <name type="scientific">Neodothiora populina</name>
    <dbReference type="NCBI Taxonomy" id="2781224"/>
    <lineage>
        <taxon>Eukaryota</taxon>
        <taxon>Fungi</taxon>
        <taxon>Dikarya</taxon>
        <taxon>Ascomycota</taxon>
        <taxon>Pezizomycotina</taxon>
        <taxon>Dothideomycetes</taxon>
        <taxon>Dothideomycetidae</taxon>
        <taxon>Dothideales</taxon>
        <taxon>Dothioraceae</taxon>
        <taxon>Neodothiora</taxon>
    </lineage>
</organism>
<evidence type="ECO:0008006" key="7">
    <source>
        <dbReference type="Google" id="ProtNLM"/>
    </source>
</evidence>